<feature type="compositionally biased region" description="Basic and acidic residues" evidence="1">
    <location>
        <begin position="35"/>
        <end position="52"/>
    </location>
</feature>
<protein>
    <submittedName>
        <fullName evidence="2">Uncharacterized protein</fullName>
    </submittedName>
</protein>
<name>A0A2P2KE65_RHIMU</name>
<proteinExistence type="predicted"/>
<dbReference type="AlphaFoldDB" id="A0A2P2KE65"/>
<dbReference type="EMBL" id="GGEC01023477">
    <property type="protein sequence ID" value="MBX03961.1"/>
    <property type="molecule type" value="Transcribed_RNA"/>
</dbReference>
<reference evidence="2" key="1">
    <citation type="submission" date="2018-02" db="EMBL/GenBank/DDBJ databases">
        <title>Rhizophora mucronata_Transcriptome.</title>
        <authorList>
            <person name="Meera S.P."/>
            <person name="Sreeshan A."/>
            <person name="Augustine A."/>
        </authorList>
    </citation>
    <scope>NUCLEOTIDE SEQUENCE</scope>
    <source>
        <tissue evidence="2">Leaf</tissue>
    </source>
</reference>
<evidence type="ECO:0000256" key="1">
    <source>
        <dbReference type="SAM" id="MobiDB-lite"/>
    </source>
</evidence>
<sequence length="52" mass="6159">MRQLQKKLNSFITLLARKLFYSLNSFNHCQQPLMRGHEHGNTEKKNTETKTP</sequence>
<evidence type="ECO:0000313" key="2">
    <source>
        <dbReference type="EMBL" id="MBX03961.1"/>
    </source>
</evidence>
<accession>A0A2P2KE65</accession>
<organism evidence="2">
    <name type="scientific">Rhizophora mucronata</name>
    <name type="common">Asiatic mangrove</name>
    <dbReference type="NCBI Taxonomy" id="61149"/>
    <lineage>
        <taxon>Eukaryota</taxon>
        <taxon>Viridiplantae</taxon>
        <taxon>Streptophyta</taxon>
        <taxon>Embryophyta</taxon>
        <taxon>Tracheophyta</taxon>
        <taxon>Spermatophyta</taxon>
        <taxon>Magnoliopsida</taxon>
        <taxon>eudicotyledons</taxon>
        <taxon>Gunneridae</taxon>
        <taxon>Pentapetalae</taxon>
        <taxon>rosids</taxon>
        <taxon>fabids</taxon>
        <taxon>Malpighiales</taxon>
        <taxon>Rhizophoraceae</taxon>
        <taxon>Rhizophora</taxon>
    </lineage>
</organism>
<feature type="region of interest" description="Disordered" evidence="1">
    <location>
        <begin position="31"/>
        <end position="52"/>
    </location>
</feature>